<dbReference type="Pfam" id="PF13551">
    <property type="entry name" value="HTH_29"/>
    <property type="match status" value="1"/>
</dbReference>
<dbReference type="EMBL" id="FUIG01000098">
    <property type="protein sequence ID" value="SJM35622.1"/>
    <property type="molecule type" value="Genomic_DNA"/>
</dbReference>
<protein>
    <recommendedName>
        <fullName evidence="3">Transposase</fullName>
    </recommendedName>
</protein>
<name>A0A2P9AWY2_9HYPH</name>
<sequence length="55" mass="6274">MTKDQKIIRAKVGLLELAKQLGNVSQACKMMGYSRDSFYRFKELYETGGELALQD</sequence>
<keyword evidence="2" id="KW-1185">Reference proteome</keyword>
<accession>A0A2P9AWY2</accession>
<evidence type="ECO:0008006" key="3">
    <source>
        <dbReference type="Google" id="ProtNLM"/>
    </source>
</evidence>
<dbReference type="Proteomes" id="UP000245698">
    <property type="component" value="Unassembled WGS sequence"/>
</dbReference>
<evidence type="ECO:0000313" key="1">
    <source>
        <dbReference type="EMBL" id="SJM35622.1"/>
    </source>
</evidence>
<reference evidence="2" key="1">
    <citation type="submission" date="2016-12" db="EMBL/GenBank/DDBJ databases">
        <authorList>
            <person name="Brunel B."/>
        </authorList>
    </citation>
    <scope>NUCLEOTIDE SEQUENCE [LARGE SCALE GENOMIC DNA]</scope>
</reference>
<evidence type="ECO:0000313" key="2">
    <source>
        <dbReference type="Proteomes" id="UP000245698"/>
    </source>
</evidence>
<proteinExistence type="predicted"/>
<organism evidence="1 2">
    <name type="scientific">Mesorhizobium delmotii</name>
    <dbReference type="NCBI Taxonomy" id="1631247"/>
    <lineage>
        <taxon>Bacteria</taxon>
        <taxon>Pseudomonadati</taxon>
        <taxon>Pseudomonadota</taxon>
        <taxon>Alphaproteobacteria</taxon>
        <taxon>Hyphomicrobiales</taxon>
        <taxon>Phyllobacteriaceae</taxon>
        <taxon>Mesorhizobium</taxon>
    </lineage>
</organism>
<gene>
    <name evidence="1" type="ORF">BQ8482_850019</name>
</gene>
<dbReference type="AlphaFoldDB" id="A0A2P9AWY2"/>